<organism evidence="3 4">
    <name type="scientific">Streptomyces paromomycinus</name>
    <name type="common">Streptomyces rimosus subsp. paromomycinus</name>
    <dbReference type="NCBI Taxonomy" id="92743"/>
    <lineage>
        <taxon>Bacteria</taxon>
        <taxon>Bacillati</taxon>
        <taxon>Actinomycetota</taxon>
        <taxon>Actinomycetes</taxon>
        <taxon>Kitasatosporales</taxon>
        <taxon>Streptomycetaceae</taxon>
        <taxon>Streptomyces</taxon>
    </lineage>
</organism>
<evidence type="ECO:0000313" key="4">
    <source>
        <dbReference type="Proteomes" id="UP000286746"/>
    </source>
</evidence>
<dbReference type="GO" id="GO:0016137">
    <property type="term" value="P:glycoside metabolic process"/>
    <property type="evidence" value="ECO:0007669"/>
    <property type="project" value="UniProtKB-ARBA"/>
</dbReference>
<dbReference type="GO" id="GO:0016811">
    <property type="term" value="F:hydrolase activity, acting on carbon-nitrogen (but not peptide) bonds, in linear amides"/>
    <property type="evidence" value="ECO:0007669"/>
    <property type="project" value="TreeGrafter"/>
</dbReference>
<sequence length="744" mass="78911">MPTHPSRWSRRRLLQVAGGGAAAVTAGAAGWAWIGPGMPLSQVADPALEREAAASGAEQAFLHVIAHADDSLYFMNPALEQSVRSGARSVTVCLTGGESDGRNTAEHGRGDRMPPRDRPAFARARTNGLRAAHAVMATGDPLSPWDVEAISLLPGFQVEIQTLRAAPRNQLVFMELVEARTVSEPRARSLRGLWLGAVDVLPTLRSEGTPVQRTFQYTREEVVESLTALLERVRPTVVRTLDPNAVHAPHQPPPTDDPKLRGFQYYDHQDHISSACFTQAALAAYWGGRPSRPTVVENYIGYEAGVLPNNVDLPTARRKAELLSVYGWADGRDCGDRAGCGDRKVGGSALDGWSRNWTRSTRLRAPGSNSWLRPLKDGRLAAFAVLDGTAVCWAETAPGNGTFSGPHRLGGGLLQGQVHAVSHPGGALQLFVSRTVLPAPNHAHRRELLTALQNGTARNGVPAFGPWESLGTPDAAPLKSLETGFPAAAVGQDGTVHLFARDWRGGIAYRSGAQGGDWSLWRHLEAPTASPGAGGRVPAVVDGLDACVDSEGLVHVVAPSDRAVHHWVSREAGQIPEPTGDTGLPEPGGPLSLVPLGGGEVRLAYRQSTTAQVLLAERRPRPGAWRQSARYEPVGGYGRVALAAVGKPARTVVVAGRDNAGLLRYALSDAGQDTPGRWLTGKVPHSGAAAVGQDTDGRAVLAVLGNDGRLHVVRQRDVGADGAFQEWRAQPAPRGQSGPAKRAG</sequence>
<dbReference type="RefSeq" id="WP_170251858.1">
    <property type="nucleotide sequence ID" value="NZ_BHZD01000001.1"/>
</dbReference>
<dbReference type="Gene3D" id="2.120.10.70">
    <property type="entry name" value="Fucose-specific lectin"/>
    <property type="match status" value="1"/>
</dbReference>
<dbReference type="SUPFAM" id="SSF89372">
    <property type="entry name" value="Fucose-specific lectin"/>
    <property type="match status" value="1"/>
</dbReference>
<dbReference type="Pfam" id="PF02585">
    <property type="entry name" value="PIG-L"/>
    <property type="match status" value="1"/>
</dbReference>
<name>A0A401W7Y9_STREY</name>
<reference evidence="3 4" key="1">
    <citation type="submission" date="2018-11" db="EMBL/GenBank/DDBJ databases">
        <title>Whole genome sequence of Streptomyces paromomycinus NBRC 15454(T).</title>
        <authorList>
            <person name="Komaki H."/>
            <person name="Tamura T."/>
        </authorList>
    </citation>
    <scope>NUCLEOTIDE SEQUENCE [LARGE SCALE GENOMIC DNA]</scope>
    <source>
        <strain evidence="3 4">NBRC 15454</strain>
    </source>
</reference>
<proteinExistence type="predicted"/>
<dbReference type="PANTHER" id="PTHR12993:SF26">
    <property type="entry name" value="1D-MYO-INOSITOL 2-ACETAMIDO-2-DEOXY-ALPHA-D-GLUCOPYRANOSIDE DEACETYLASE"/>
    <property type="match status" value="1"/>
</dbReference>
<dbReference type="Proteomes" id="UP000286746">
    <property type="component" value="Unassembled WGS sequence"/>
</dbReference>
<accession>A0A401W7Y9</accession>
<evidence type="ECO:0000313" key="3">
    <source>
        <dbReference type="EMBL" id="GCD45436.1"/>
    </source>
</evidence>
<dbReference type="PANTHER" id="PTHR12993">
    <property type="entry name" value="N-ACETYLGLUCOSAMINYL-PHOSPHATIDYLINOSITOL DE-N-ACETYLASE-RELATED"/>
    <property type="match status" value="1"/>
</dbReference>
<keyword evidence="1" id="KW-0862">Zinc</keyword>
<feature type="region of interest" description="Disordered" evidence="2">
    <location>
        <begin position="95"/>
        <end position="117"/>
    </location>
</feature>
<dbReference type="AlphaFoldDB" id="A0A401W7Y9"/>
<feature type="region of interest" description="Disordered" evidence="2">
    <location>
        <begin position="721"/>
        <end position="744"/>
    </location>
</feature>
<keyword evidence="4" id="KW-1185">Reference proteome</keyword>
<dbReference type="InterPro" id="IPR006311">
    <property type="entry name" value="TAT_signal"/>
</dbReference>
<gene>
    <name evidence="3" type="ORF">GKJPGBOP_05163</name>
</gene>
<feature type="compositionally biased region" description="Basic and acidic residues" evidence="2">
    <location>
        <begin position="99"/>
        <end position="117"/>
    </location>
</feature>
<dbReference type="InterPro" id="IPR024078">
    <property type="entry name" value="LmbE-like_dom_sf"/>
</dbReference>
<evidence type="ECO:0000256" key="2">
    <source>
        <dbReference type="SAM" id="MobiDB-lite"/>
    </source>
</evidence>
<protein>
    <recommendedName>
        <fullName evidence="5">PIG-L family deacetylase</fullName>
    </recommendedName>
</protein>
<comment type="caution">
    <text evidence="3">The sequence shown here is derived from an EMBL/GenBank/DDBJ whole genome shotgun (WGS) entry which is preliminary data.</text>
</comment>
<evidence type="ECO:0000256" key="1">
    <source>
        <dbReference type="ARBA" id="ARBA00022833"/>
    </source>
</evidence>
<dbReference type="Gene3D" id="3.40.50.10320">
    <property type="entry name" value="LmbE-like"/>
    <property type="match status" value="1"/>
</dbReference>
<evidence type="ECO:0008006" key="5">
    <source>
        <dbReference type="Google" id="ProtNLM"/>
    </source>
</evidence>
<dbReference type="SUPFAM" id="SSF102588">
    <property type="entry name" value="LmbE-like"/>
    <property type="match status" value="1"/>
</dbReference>
<dbReference type="PROSITE" id="PS51318">
    <property type="entry name" value="TAT"/>
    <property type="match status" value="1"/>
</dbReference>
<dbReference type="InterPro" id="IPR003737">
    <property type="entry name" value="GlcNAc_PI_deacetylase-related"/>
</dbReference>
<dbReference type="EMBL" id="BHZD01000001">
    <property type="protein sequence ID" value="GCD45436.1"/>
    <property type="molecule type" value="Genomic_DNA"/>
</dbReference>